<dbReference type="SUPFAM" id="SSF52304">
    <property type="entry name" value="Type II 3-dehydroquinate dehydratase"/>
    <property type="match status" value="1"/>
</dbReference>
<dbReference type="GO" id="GO:0009073">
    <property type="term" value="P:aromatic amino acid family biosynthetic process"/>
    <property type="evidence" value="ECO:0007669"/>
    <property type="project" value="UniProtKB-KW"/>
</dbReference>
<feature type="binding site" evidence="8 10">
    <location>
        <begin position="101"/>
        <end position="102"/>
    </location>
    <ligand>
        <name>substrate</name>
    </ligand>
</feature>
<evidence type="ECO:0000256" key="1">
    <source>
        <dbReference type="ARBA" id="ARBA00001864"/>
    </source>
</evidence>
<dbReference type="NCBIfam" id="NF003805">
    <property type="entry name" value="PRK05395.1-2"/>
    <property type="match status" value="1"/>
</dbReference>
<dbReference type="PROSITE" id="PS01029">
    <property type="entry name" value="DEHYDROQUINASE_II"/>
    <property type="match status" value="1"/>
</dbReference>
<feature type="binding site" evidence="8 10">
    <location>
        <position position="111"/>
    </location>
    <ligand>
        <name>substrate</name>
    </ligand>
</feature>
<sequence length="159" mass="17309">MARILVLHGPNLNLLGIREPEHYGTLRLSEIDRQISDLAGKEGVAVEIFQSNSEGALVDRIQQALGKFDALVINPAAYTHTSIAIRDAILSVGIPTIEVHLSNIHSREAFRRTSLISDVVVGQVSGFGPQSYLLGFLGAIEYLRGPVQIRKGRKKGEGK</sequence>
<keyword evidence="13" id="KW-1185">Reference proteome</keyword>
<organism evidence="12 13">
    <name type="scientific">Candidatus Manganitrophus noduliformans</name>
    <dbReference type="NCBI Taxonomy" id="2606439"/>
    <lineage>
        <taxon>Bacteria</taxon>
        <taxon>Pseudomonadati</taxon>
        <taxon>Nitrospirota</taxon>
        <taxon>Nitrospiria</taxon>
        <taxon>Candidatus Troglogloeales</taxon>
        <taxon>Candidatus Manganitrophaceae</taxon>
        <taxon>Candidatus Manganitrophus</taxon>
    </lineage>
</organism>
<gene>
    <name evidence="8 12" type="primary">aroQ</name>
    <name evidence="12" type="ORF">MNODULE_20730</name>
</gene>
<dbReference type="EMBL" id="VTOW01000005">
    <property type="protein sequence ID" value="NKE73185.1"/>
    <property type="molecule type" value="Genomic_DNA"/>
</dbReference>
<comment type="subunit">
    <text evidence="5 8">Homododecamer.</text>
</comment>
<dbReference type="RefSeq" id="WP_168063122.1">
    <property type="nucleotide sequence ID" value="NZ_VTOW01000005.1"/>
</dbReference>
<dbReference type="InterPro" id="IPR036441">
    <property type="entry name" value="DHquinase_II_sf"/>
</dbReference>
<dbReference type="InterPro" id="IPR001874">
    <property type="entry name" value="DHquinase_II"/>
</dbReference>
<name>A0A7X6DTT6_9BACT</name>
<dbReference type="PANTHER" id="PTHR21272:SF3">
    <property type="entry name" value="CATABOLIC 3-DEHYDROQUINASE"/>
    <property type="match status" value="1"/>
</dbReference>
<protein>
    <recommendedName>
        <fullName evidence="6 8">3-dehydroquinate dehydratase</fullName>
        <shortName evidence="8">3-dehydroquinase</shortName>
        <ecNumber evidence="6 8">4.2.1.10</ecNumber>
    </recommendedName>
    <alternativeName>
        <fullName evidence="8">Type II DHQase</fullName>
    </alternativeName>
</protein>
<dbReference type="Pfam" id="PF01220">
    <property type="entry name" value="DHquinase_II"/>
    <property type="match status" value="1"/>
</dbReference>
<dbReference type="NCBIfam" id="TIGR01088">
    <property type="entry name" value="aroQ"/>
    <property type="match status" value="1"/>
</dbReference>
<evidence type="ECO:0000256" key="10">
    <source>
        <dbReference type="PIRSR" id="PIRSR001399-2"/>
    </source>
</evidence>
<keyword evidence="8" id="KW-0028">Amino-acid biosynthesis</keyword>
<dbReference type="HAMAP" id="MF_00169">
    <property type="entry name" value="AroQ"/>
    <property type="match status" value="1"/>
</dbReference>
<evidence type="ECO:0000256" key="2">
    <source>
        <dbReference type="ARBA" id="ARBA00003924"/>
    </source>
</evidence>
<accession>A0A7X6DTT6</accession>
<evidence type="ECO:0000256" key="6">
    <source>
        <dbReference type="ARBA" id="ARBA00012060"/>
    </source>
</evidence>
<dbReference type="PANTHER" id="PTHR21272">
    <property type="entry name" value="CATABOLIC 3-DEHYDROQUINASE"/>
    <property type="match status" value="1"/>
</dbReference>
<dbReference type="NCBIfam" id="NF003806">
    <property type="entry name" value="PRK05395.1-3"/>
    <property type="match status" value="1"/>
</dbReference>
<feature type="binding site" evidence="8 10">
    <location>
        <position position="87"/>
    </location>
    <ligand>
        <name>substrate</name>
    </ligand>
</feature>
<dbReference type="GO" id="GO:0009423">
    <property type="term" value="P:chorismate biosynthetic process"/>
    <property type="evidence" value="ECO:0007669"/>
    <property type="project" value="UniProtKB-UniRule"/>
</dbReference>
<evidence type="ECO:0000256" key="7">
    <source>
        <dbReference type="ARBA" id="ARBA00023239"/>
    </source>
</evidence>
<evidence type="ECO:0000256" key="11">
    <source>
        <dbReference type="PIRSR" id="PIRSR001399-3"/>
    </source>
</evidence>
<dbReference type="Gene3D" id="3.40.50.9100">
    <property type="entry name" value="Dehydroquinase, class II"/>
    <property type="match status" value="1"/>
</dbReference>
<evidence type="ECO:0000256" key="3">
    <source>
        <dbReference type="ARBA" id="ARBA00004902"/>
    </source>
</evidence>
<dbReference type="CDD" id="cd00466">
    <property type="entry name" value="DHQase_II"/>
    <property type="match status" value="1"/>
</dbReference>
<dbReference type="InterPro" id="IPR018509">
    <property type="entry name" value="DHquinase_II_CS"/>
</dbReference>
<dbReference type="NCBIfam" id="NF003807">
    <property type="entry name" value="PRK05395.1-4"/>
    <property type="match status" value="1"/>
</dbReference>
<keyword evidence="8" id="KW-0057">Aromatic amino acid biosynthesis</keyword>
<dbReference type="AlphaFoldDB" id="A0A7X6DTT6"/>
<comment type="caution">
    <text evidence="12">The sequence shown here is derived from an EMBL/GenBank/DDBJ whole genome shotgun (WGS) entry which is preliminary data.</text>
</comment>
<proteinExistence type="inferred from homology"/>
<keyword evidence="7 8" id="KW-0456">Lyase</keyword>
<dbReference type="UniPathway" id="UPA00053">
    <property type="reaction ID" value="UER00086"/>
</dbReference>
<comment type="pathway">
    <text evidence="3 8">Metabolic intermediate biosynthesis; chorismate biosynthesis; chorismate from D-erythrose 4-phosphate and phosphoenolpyruvate: step 3/7.</text>
</comment>
<dbReference type="GO" id="GO:0008652">
    <property type="term" value="P:amino acid biosynthetic process"/>
    <property type="evidence" value="ECO:0007669"/>
    <property type="project" value="UniProtKB-KW"/>
</dbReference>
<comment type="function">
    <text evidence="2 8">Catalyzes a trans-dehydration via an enolate intermediate.</text>
</comment>
<feature type="site" description="Transition state stabilizer" evidence="8 11">
    <location>
        <position position="18"/>
    </location>
</feature>
<evidence type="ECO:0000313" key="13">
    <source>
        <dbReference type="Proteomes" id="UP000534783"/>
    </source>
</evidence>
<comment type="catalytic activity">
    <reaction evidence="1 8">
        <text>3-dehydroquinate = 3-dehydroshikimate + H2O</text>
        <dbReference type="Rhea" id="RHEA:21096"/>
        <dbReference type="ChEBI" id="CHEBI:15377"/>
        <dbReference type="ChEBI" id="CHEBI:16630"/>
        <dbReference type="ChEBI" id="CHEBI:32364"/>
        <dbReference type="EC" id="4.2.1.10"/>
    </reaction>
</comment>
<dbReference type="GO" id="GO:0003855">
    <property type="term" value="F:3-dehydroquinate dehydratase activity"/>
    <property type="evidence" value="ECO:0007669"/>
    <property type="project" value="UniProtKB-UniRule"/>
</dbReference>
<dbReference type="Proteomes" id="UP000534783">
    <property type="component" value="Unassembled WGS sequence"/>
</dbReference>
<evidence type="ECO:0000256" key="4">
    <source>
        <dbReference type="ARBA" id="ARBA00011037"/>
    </source>
</evidence>
<feature type="active site" description="Proton donor" evidence="8 9">
    <location>
        <position position="100"/>
    </location>
</feature>
<dbReference type="PIRSF" id="PIRSF001399">
    <property type="entry name" value="DHquinase_II"/>
    <property type="match status" value="1"/>
</dbReference>
<reference evidence="12 13" key="1">
    <citation type="journal article" date="2020" name="Nature">
        <title>Bacterial chemolithoautotrophy via manganese oxidation.</title>
        <authorList>
            <person name="Yu H."/>
            <person name="Leadbetter J.R."/>
        </authorList>
    </citation>
    <scope>NUCLEOTIDE SEQUENCE [LARGE SCALE GENOMIC DNA]</scope>
    <source>
        <strain evidence="12 13">Mn-1</strain>
    </source>
</reference>
<evidence type="ECO:0000313" key="12">
    <source>
        <dbReference type="EMBL" id="NKE73185.1"/>
    </source>
</evidence>
<evidence type="ECO:0000256" key="8">
    <source>
        <dbReference type="HAMAP-Rule" id="MF_00169"/>
    </source>
</evidence>
<dbReference type="EC" id="4.2.1.10" evidence="6 8"/>
<feature type="binding site" evidence="8 10">
    <location>
        <position position="80"/>
    </location>
    <ligand>
        <name>substrate</name>
    </ligand>
</feature>
<feature type="binding site" evidence="8 10">
    <location>
        <position position="74"/>
    </location>
    <ligand>
        <name>substrate</name>
    </ligand>
</feature>
<comment type="similarity">
    <text evidence="4 8">Belongs to the type-II 3-dehydroquinase family.</text>
</comment>
<dbReference type="GO" id="GO:0019631">
    <property type="term" value="P:quinate catabolic process"/>
    <property type="evidence" value="ECO:0007669"/>
    <property type="project" value="TreeGrafter"/>
</dbReference>
<evidence type="ECO:0000256" key="9">
    <source>
        <dbReference type="PIRSR" id="PIRSR001399-1"/>
    </source>
</evidence>
<feature type="active site" description="Proton acceptor" evidence="8 9">
    <location>
        <position position="23"/>
    </location>
</feature>
<evidence type="ECO:0000256" key="5">
    <source>
        <dbReference type="ARBA" id="ARBA00011193"/>
    </source>
</evidence>